<name>A0A1V9GD22_9BACT</name>
<dbReference type="STRING" id="550983.A4R26_01540"/>
<sequence length="137" mass="16456">MTVKNCLACERPIKGRTDKKFCDDSCRNNYNNRLNSDATPLMRNINNILRKNRRILEEILAPLEKKTLVIDRQKLVEKGFQFEYFTEQYQPKKQEQYYYCYDYGYRPLDSEKVLAVKDTRKKVFPWERKQQLVKSGG</sequence>
<protein>
    <recommendedName>
        <fullName evidence="3">DUF2116 family Zn-ribbon domain-containing protein</fullName>
    </recommendedName>
</protein>
<dbReference type="RefSeq" id="WP_081159025.1">
    <property type="nucleotide sequence ID" value="NZ_LWBP01000001.1"/>
</dbReference>
<organism evidence="1 2">
    <name type="scientific">Niastella populi</name>
    <dbReference type="NCBI Taxonomy" id="550983"/>
    <lineage>
        <taxon>Bacteria</taxon>
        <taxon>Pseudomonadati</taxon>
        <taxon>Bacteroidota</taxon>
        <taxon>Chitinophagia</taxon>
        <taxon>Chitinophagales</taxon>
        <taxon>Chitinophagaceae</taxon>
        <taxon>Niastella</taxon>
    </lineage>
</organism>
<dbReference type="EMBL" id="LWBP01000001">
    <property type="protein sequence ID" value="OQP68513.1"/>
    <property type="molecule type" value="Genomic_DNA"/>
</dbReference>
<accession>A0A1V9GD22</accession>
<proteinExistence type="predicted"/>
<comment type="caution">
    <text evidence="1">The sequence shown here is derived from an EMBL/GenBank/DDBJ whole genome shotgun (WGS) entry which is preliminary data.</text>
</comment>
<gene>
    <name evidence="1" type="ORF">A4R26_01540</name>
</gene>
<evidence type="ECO:0008006" key="3">
    <source>
        <dbReference type="Google" id="ProtNLM"/>
    </source>
</evidence>
<evidence type="ECO:0000313" key="2">
    <source>
        <dbReference type="Proteomes" id="UP000192276"/>
    </source>
</evidence>
<dbReference type="Proteomes" id="UP000192276">
    <property type="component" value="Unassembled WGS sequence"/>
</dbReference>
<dbReference type="AlphaFoldDB" id="A0A1V9GD22"/>
<dbReference type="OrthoDB" id="5187906at2"/>
<reference evidence="2" key="1">
    <citation type="submission" date="2016-04" db="EMBL/GenBank/DDBJ databases">
        <authorList>
            <person name="Chen L."/>
            <person name="Zhuang W."/>
            <person name="Wang G."/>
        </authorList>
    </citation>
    <scope>NUCLEOTIDE SEQUENCE [LARGE SCALE GENOMIC DNA]</scope>
    <source>
        <strain evidence="2">208</strain>
    </source>
</reference>
<evidence type="ECO:0000313" key="1">
    <source>
        <dbReference type="EMBL" id="OQP68513.1"/>
    </source>
</evidence>
<keyword evidence="2" id="KW-1185">Reference proteome</keyword>